<organism evidence="1 2">
    <name type="scientific">Brassica napus</name>
    <name type="common">Rape</name>
    <dbReference type="NCBI Taxonomy" id="3708"/>
    <lineage>
        <taxon>Eukaryota</taxon>
        <taxon>Viridiplantae</taxon>
        <taxon>Streptophyta</taxon>
        <taxon>Embryophyta</taxon>
        <taxon>Tracheophyta</taxon>
        <taxon>Spermatophyta</taxon>
        <taxon>Magnoliopsida</taxon>
        <taxon>eudicotyledons</taxon>
        <taxon>Gunneridae</taxon>
        <taxon>Pentapetalae</taxon>
        <taxon>rosids</taxon>
        <taxon>malvids</taxon>
        <taxon>Brassicales</taxon>
        <taxon>Brassicaceae</taxon>
        <taxon>Brassiceae</taxon>
        <taxon>Brassica</taxon>
    </lineage>
</organism>
<name>A0A078FMT4_BRANA</name>
<accession>A0A078FMT4</accession>
<proteinExistence type="predicted"/>
<dbReference type="EMBL" id="LK032042">
    <property type="protein sequence ID" value="CDY14396.1"/>
    <property type="molecule type" value="Genomic_DNA"/>
</dbReference>
<sequence length="25" mass="2929">MRPSRVKIMDVDEITIVDLAAQKWN</sequence>
<protein>
    <submittedName>
        <fullName evidence="1">BnaA10g06590D protein</fullName>
    </submittedName>
</protein>
<keyword evidence="2" id="KW-1185">Reference proteome</keyword>
<dbReference type="AlphaFoldDB" id="A0A078FMT4"/>
<dbReference type="Proteomes" id="UP000028999">
    <property type="component" value="Unassembled WGS sequence"/>
</dbReference>
<dbReference type="PaxDb" id="3708-A0A078FMT4"/>
<evidence type="ECO:0000313" key="2">
    <source>
        <dbReference type="Proteomes" id="UP000028999"/>
    </source>
</evidence>
<dbReference type="Gramene" id="CDY14396">
    <property type="protein sequence ID" value="CDY14396"/>
    <property type="gene ID" value="GSBRNA2T00079042001"/>
</dbReference>
<evidence type="ECO:0000313" key="1">
    <source>
        <dbReference type="EMBL" id="CDY14396.1"/>
    </source>
</evidence>
<reference evidence="1 2" key="1">
    <citation type="journal article" date="2014" name="Science">
        <title>Plant genetics. Early allopolyploid evolution in the post-Neolithic Brassica napus oilseed genome.</title>
        <authorList>
            <person name="Chalhoub B."/>
            <person name="Denoeud F."/>
            <person name="Liu S."/>
            <person name="Parkin I.A."/>
            <person name="Tang H."/>
            <person name="Wang X."/>
            <person name="Chiquet J."/>
            <person name="Belcram H."/>
            <person name="Tong C."/>
            <person name="Samans B."/>
            <person name="Correa M."/>
            <person name="Da Silva C."/>
            <person name="Just J."/>
            <person name="Falentin C."/>
            <person name="Koh C.S."/>
            <person name="Le Clainche I."/>
            <person name="Bernard M."/>
            <person name="Bento P."/>
            <person name="Noel B."/>
            <person name="Labadie K."/>
            <person name="Alberti A."/>
            <person name="Charles M."/>
            <person name="Arnaud D."/>
            <person name="Guo H."/>
            <person name="Daviaud C."/>
            <person name="Alamery S."/>
            <person name="Jabbari K."/>
            <person name="Zhao M."/>
            <person name="Edger P.P."/>
            <person name="Chelaifa H."/>
            <person name="Tack D."/>
            <person name="Lassalle G."/>
            <person name="Mestiri I."/>
            <person name="Schnel N."/>
            <person name="Le Paslier M.C."/>
            <person name="Fan G."/>
            <person name="Renault V."/>
            <person name="Bayer P.E."/>
            <person name="Golicz A.A."/>
            <person name="Manoli S."/>
            <person name="Lee T.H."/>
            <person name="Thi V.H."/>
            <person name="Chalabi S."/>
            <person name="Hu Q."/>
            <person name="Fan C."/>
            <person name="Tollenaere R."/>
            <person name="Lu Y."/>
            <person name="Battail C."/>
            <person name="Shen J."/>
            <person name="Sidebottom C.H."/>
            <person name="Wang X."/>
            <person name="Canaguier A."/>
            <person name="Chauveau A."/>
            <person name="Berard A."/>
            <person name="Deniot G."/>
            <person name="Guan M."/>
            <person name="Liu Z."/>
            <person name="Sun F."/>
            <person name="Lim Y.P."/>
            <person name="Lyons E."/>
            <person name="Town C.D."/>
            <person name="Bancroft I."/>
            <person name="Wang X."/>
            <person name="Meng J."/>
            <person name="Ma J."/>
            <person name="Pires J.C."/>
            <person name="King G.J."/>
            <person name="Brunel D."/>
            <person name="Delourme R."/>
            <person name="Renard M."/>
            <person name="Aury J.M."/>
            <person name="Adams K.L."/>
            <person name="Batley J."/>
            <person name="Snowdon R.J."/>
            <person name="Tost J."/>
            <person name="Edwards D."/>
            <person name="Zhou Y."/>
            <person name="Hua W."/>
            <person name="Sharpe A.G."/>
            <person name="Paterson A.H."/>
            <person name="Guan C."/>
            <person name="Wincker P."/>
        </authorList>
    </citation>
    <scope>NUCLEOTIDE SEQUENCE [LARGE SCALE GENOMIC DNA]</scope>
    <source>
        <strain evidence="2">cv. Darmor-bzh</strain>
    </source>
</reference>
<gene>
    <name evidence="1" type="primary">BnaA10g06590D</name>
    <name evidence="1" type="ORF">GSBRNA2T00079042001</name>
</gene>